<name>A0A7D4XGP0_STRRM</name>
<dbReference type="Pfam" id="PF00296">
    <property type="entry name" value="Bac_luciferase"/>
    <property type="match status" value="1"/>
</dbReference>
<dbReference type="GO" id="GO:0016705">
    <property type="term" value="F:oxidoreductase activity, acting on paired donors, with incorporation or reduction of molecular oxygen"/>
    <property type="evidence" value="ECO:0007669"/>
    <property type="project" value="InterPro"/>
</dbReference>
<dbReference type="Gene3D" id="3.20.20.30">
    <property type="entry name" value="Luciferase-like domain"/>
    <property type="match status" value="1"/>
</dbReference>
<dbReference type="EMBL" id="MT037000">
    <property type="protein sequence ID" value="QKV49897.1"/>
    <property type="molecule type" value="Genomic_DNA"/>
</dbReference>
<organism evidence="3">
    <name type="scientific">Streptomyces rimosus subsp. rimosus</name>
    <dbReference type="NCBI Taxonomy" id="132474"/>
    <lineage>
        <taxon>Bacteria</taxon>
        <taxon>Bacillati</taxon>
        <taxon>Actinomycetota</taxon>
        <taxon>Actinomycetes</taxon>
        <taxon>Kitasatosporales</taxon>
        <taxon>Streptomycetaceae</taxon>
        <taxon>Streptomyces</taxon>
    </lineage>
</organism>
<evidence type="ECO:0000259" key="2">
    <source>
        <dbReference type="Pfam" id="PF00296"/>
    </source>
</evidence>
<dbReference type="InterPro" id="IPR050564">
    <property type="entry name" value="F420-G6PD/mer"/>
</dbReference>
<dbReference type="PANTHER" id="PTHR43244:SF1">
    <property type="entry name" value="5,10-METHYLENETETRAHYDROMETHANOPTERIN REDUCTASE"/>
    <property type="match status" value="1"/>
</dbReference>
<evidence type="ECO:0000256" key="1">
    <source>
        <dbReference type="ARBA" id="ARBA00023002"/>
    </source>
</evidence>
<dbReference type="InterPro" id="IPR036661">
    <property type="entry name" value="Luciferase-like_sf"/>
</dbReference>
<dbReference type="AlphaFoldDB" id="A0A7D4XGP0"/>
<dbReference type="PANTHER" id="PTHR43244">
    <property type="match status" value="1"/>
</dbReference>
<evidence type="ECO:0000313" key="3">
    <source>
        <dbReference type="EMBL" id="QKV49897.1"/>
    </source>
</evidence>
<proteinExistence type="predicted"/>
<gene>
    <name evidence="3" type="primary">brtJ</name>
</gene>
<reference evidence="3" key="1">
    <citation type="journal article" date="2020" name="BMC Genomics">
        <title>Precursor peptide-targeted mining of more than one hundred thousand genomes expands the lanthipeptide natural product family.</title>
        <authorList>
            <person name="Walker M.C."/>
            <person name="Eslami S.M."/>
            <person name="Hetrick K.J."/>
            <person name="Ackenhusen S.E."/>
            <person name="Mitchell D.A."/>
            <person name="van der Donk W.A."/>
        </authorList>
    </citation>
    <scope>NUCLEOTIDE SEQUENCE</scope>
    <source>
        <strain evidence="3">WC-3908</strain>
    </source>
</reference>
<reference evidence="3" key="2">
    <citation type="submission" date="2020-02" db="EMBL/GenBank/DDBJ databases">
        <authorList>
            <person name="Metcalf W.W."/>
        </authorList>
    </citation>
    <scope>NUCLEOTIDE SEQUENCE</scope>
    <source>
        <strain evidence="3">WC-3908</strain>
    </source>
</reference>
<accession>A0A7D4XGP0</accession>
<dbReference type="SUPFAM" id="SSF51679">
    <property type="entry name" value="Bacterial luciferase-like"/>
    <property type="match status" value="1"/>
</dbReference>
<feature type="domain" description="Luciferase-like" evidence="2">
    <location>
        <begin position="30"/>
        <end position="287"/>
    </location>
</feature>
<dbReference type="InterPro" id="IPR011251">
    <property type="entry name" value="Luciferase-like_dom"/>
</dbReference>
<keyword evidence="1" id="KW-0560">Oxidoreductase</keyword>
<dbReference type="CDD" id="cd01097">
    <property type="entry name" value="Tetrahydromethanopterin_reductase"/>
    <property type="match status" value="1"/>
</dbReference>
<protein>
    <submittedName>
        <fullName evidence="3">BrtJ</fullName>
    </submittedName>
</protein>
<sequence>MRYSLLLPIAVSRPEQAVPFANLVRWTRAQRFWQGQTYTIDNHHLVSWLAGIGIRVPTGFGVNLTPLRSPYHAATEARSTALATGCSVLAAYGPGATSYQRALLGRPYKSPLTATREYVTTVRALVRGESVKAEGAYCHTAARLVPAQSPPVKIGVGVLRPKMAAVAGQIADAAVTWLCPPAYLRDVLIPHMHKSSAEAARDPVPVTAVVPCALAKDGRDMRDMAFATVGQHLQAVHYQATLRHAGVEVTGRRTDADQLLGKDGFLYGTPSDIRDGLGRYADAGVDEVVLNVMGVAAIKGARAAVKELEEIFHVL</sequence>